<organism evidence="1 2">
    <name type="scientific">Sphaerisporangium rhizosphaerae</name>
    <dbReference type="NCBI Taxonomy" id="2269375"/>
    <lineage>
        <taxon>Bacteria</taxon>
        <taxon>Bacillati</taxon>
        <taxon>Actinomycetota</taxon>
        <taxon>Actinomycetes</taxon>
        <taxon>Streptosporangiales</taxon>
        <taxon>Streptosporangiaceae</taxon>
        <taxon>Sphaerisporangium</taxon>
    </lineage>
</organism>
<name>A0ABW2P4U2_9ACTN</name>
<gene>
    <name evidence="1" type="ORF">ACFQSB_11380</name>
</gene>
<reference evidence="2" key="1">
    <citation type="journal article" date="2019" name="Int. J. Syst. Evol. Microbiol.">
        <title>The Global Catalogue of Microorganisms (GCM) 10K type strain sequencing project: providing services to taxonomists for standard genome sequencing and annotation.</title>
        <authorList>
            <consortium name="The Broad Institute Genomics Platform"/>
            <consortium name="The Broad Institute Genome Sequencing Center for Infectious Disease"/>
            <person name="Wu L."/>
            <person name="Ma J."/>
        </authorList>
    </citation>
    <scope>NUCLEOTIDE SEQUENCE [LARGE SCALE GENOMIC DNA]</scope>
    <source>
        <strain evidence="2">CECT 7649</strain>
    </source>
</reference>
<sequence length="80" mass="8302">MSAGYFSVTAPASWNKSGKATITIRTGGAYPVYLCVGNQRTGLNEAEAWALWVALGNALPATFGPAPTWATSQSHTDGGK</sequence>
<evidence type="ECO:0000313" key="1">
    <source>
        <dbReference type="EMBL" id="MFC7382808.1"/>
    </source>
</evidence>
<dbReference type="EMBL" id="JBHTCG010000006">
    <property type="protein sequence ID" value="MFC7382808.1"/>
    <property type="molecule type" value="Genomic_DNA"/>
</dbReference>
<comment type="caution">
    <text evidence="1">The sequence shown here is derived from an EMBL/GenBank/DDBJ whole genome shotgun (WGS) entry which is preliminary data.</text>
</comment>
<dbReference type="Proteomes" id="UP001596496">
    <property type="component" value="Unassembled WGS sequence"/>
</dbReference>
<protein>
    <submittedName>
        <fullName evidence="1">Uncharacterized protein</fullName>
    </submittedName>
</protein>
<evidence type="ECO:0000313" key="2">
    <source>
        <dbReference type="Proteomes" id="UP001596496"/>
    </source>
</evidence>
<accession>A0ABW2P4U2</accession>
<keyword evidence="2" id="KW-1185">Reference proteome</keyword>
<dbReference type="RefSeq" id="WP_380826143.1">
    <property type="nucleotide sequence ID" value="NZ_JBHTCG010000006.1"/>
</dbReference>
<proteinExistence type="predicted"/>